<evidence type="ECO:0000313" key="1">
    <source>
        <dbReference type="EMBL" id="KKR34232.1"/>
    </source>
</evidence>
<reference evidence="1 2" key="1">
    <citation type="journal article" date="2015" name="Nature">
        <title>rRNA introns, odd ribosomes, and small enigmatic genomes across a large radiation of phyla.</title>
        <authorList>
            <person name="Brown C.T."/>
            <person name="Hug L.A."/>
            <person name="Thomas B.C."/>
            <person name="Sharon I."/>
            <person name="Castelle C.J."/>
            <person name="Singh A."/>
            <person name="Wilkins M.J."/>
            <person name="Williams K.H."/>
            <person name="Banfield J.F."/>
        </authorList>
    </citation>
    <scope>NUCLEOTIDE SEQUENCE [LARGE SCALE GENOMIC DNA]</scope>
</reference>
<organism evidence="1 2">
    <name type="scientific">Candidatus Gottesmanbacteria bacterium GW2011_GWC2_39_8</name>
    <dbReference type="NCBI Taxonomy" id="1618450"/>
    <lineage>
        <taxon>Bacteria</taxon>
        <taxon>Candidatus Gottesmaniibacteriota</taxon>
    </lineage>
</organism>
<protein>
    <submittedName>
        <fullName evidence="1">Uncharacterized protein</fullName>
    </submittedName>
</protein>
<sequence length="111" mass="13156">MDFIKKRRYTHELMKEKRKNDKRVRFFGREGTHNINIYCLSCPPHKTLIGIGMRNSERGAWGRILSHADETHGGRIQNTIIYRYDSRSPEEIIKFEQSTLPGLRNPKTRKK</sequence>
<dbReference type="Proteomes" id="UP000034539">
    <property type="component" value="Unassembled WGS sequence"/>
</dbReference>
<comment type="caution">
    <text evidence="1">The sequence shown here is derived from an EMBL/GenBank/DDBJ whole genome shotgun (WGS) entry which is preliminary data.</text>
</comment>
<dbReference type="AlphaFoldDB" id="A0A0G0T8P2"/>
<proteinExistence type="predicted"/>
<name>A0A0G0T8P2_9BACT</name>
<gene>
    <name evidence="1" type="ORF">UT63_C0004G0019</name>
</gene>
<dbReference type="EMBL" id="LBXN01000004">
    <property type="protein sequence ID" value="KKR34232.1"/>
    <property type="molecule type" value="Genomic_DNA"/>
</dbReference>
<accession>A0A0G0T8P2</accession>
<evidence type="ECO:0000313" key="2">
    <source>
        <dbReference type="Proteomes" id="UP000034539"/>
    </source>
</evidence>